<dbReference type="EMBL" id="VTER01000006">
    <property type="protein sequence ID" value="TYS47990.1"/>
    <property type="molecule type" value="Genomic_DNA"/>
</dbReference>
<evidence type="ECO:0000256" key="5">
    <source>
        <dbReference type="ARBA" id="ARBA00023315"/>
    </source>
</evidence>
<gene>
    <name evidence="9" type="ORF">FZD51_13810</name>
</gene>
<keyword evidence="3 6" id="KW-0808">Transferase</keyword>
<dbReference type="RefSeq" id="WP_148975303.1">
    <property type="nucleotide sequence ID" value="NZ_VTER01000006.1"/>
</dbReference>
<dbReference type="InterPro" id="IPR004167">
    <property type="entry name" value="PSBD"/>
</dbReference>
<keyword evidence="5 6" id="KW-0012">Acyltransferase</keyword>
<dbReference type="Pfam" id="PF00364">
    <property type="entry name" value="Biotin_lipoyl"/>
    <property type="match status" value="1"/>
</dbReference>
<dbReference type="SUPFAM" id="SSF51230">
    <property type="entry name" value="Single hybrid motif"/>
    <property type="match status" value="1"/>
</dbReference>
<dbReference type="InterPro" id="IPR023213">
    <property type="entry name" value="CAT-like_dom_sf"/>
</dbReference>
<dbReference type="InterPro" id="IPR001078">
    <property type="entry name" value="2-oxoacid_DH_actylTfrase"/>
</dbReference>
<feature type="domain" description="Lipoyl-binding" evidence="7">
    <location>
        <begin position="1"/>
        <end position="75"/>
    </location>
</feature>
<evidence type="ECO:0000256" key="2">
    <source>
        <dbReference type="ARBA" id="ARBA00007317"/>
    </source>
</evidence>
<reference evidence="9 10" key="1">
    <citation type="submission" date="2019-08" db="EMBL/GenBank/DDBJ databases">
        <title>Bacillus genomes from the desert of Cuatro Cienegas, Coahuila.</title>
        <authorList>
            <person name="Olmedo-Alvarez G."/>
        </authorList>
    </citation>
    <scope>NUCLEOTIDE SEQUENCE [LARGE SCALE GENOMIC DNA]</scope>
    <source>
        <strain evidence="9 10">CH446_14T</strain>
    </source>
</reference>
<evidence type="ECO:0000256" key="4">
    <source>
        <dbReference type="ARBA" id="ARBA00022823"/>
    </source>
</evidence>
<feature type="domain" description="Peripheral subunit-binding (PSBD)" evidence="8">
    <location>
        <begin position="98"/>
        <end position="135"/>
    </location>
</feature>
<dbReference type="Pfam" id="PF00198">
    <property type="entry name" value="2-oxoacid_dh"/>
    <property type="match status" value="1"/>
</dbReference>
<dbReference type="CDD" id="cd06849">
    <property type="entry name" value="lipoyl_domain"/>
    <property type="match status" value="1"/>
</dbReference>
<proteinExistence type="inferred from homology"/>
<comment type="caution">
    <text evidence="9">The sequence shown here is derived from an EMBL/GenBank/DDBJ whole genome shotgun (WGS) entry which is preliminary data.</text>
</comment>
<accession>A0A5D4RBD3</accession>
<dbReference type="Proteomes" id="UP000322139">
    <property type="component" value="Unassembled WGS sequence"/>
</dbReference>
<evidence type="ECO:0000256" key="6">
    <source>
        <dbReference type="RuleBase" id="RU003423"/>
    </source>
</evidence>
<sequence>MEVKLHDIGEGMSEAEINCFLVKQGDFVRADEPLVEVQTDKMTAEIPAPRAGIIREFVVKPGETVEVGAVLLLLEPENSCQAEIEERSHAGKQAKRILASPYTRKLARENDINIEDIEGSGPGGRVVDTDIFRMAGQGDVSAREKVSGKLKKDAEKPAAAYDSAISYSGRRKMTAEKMVQSLSLIPHCTHFEDVDVTELSVFREELKKQEKQVTMTAFYIKALSMALKHFPVFNSRLDEKAGLIHLLPEHHIGVAVNAEDGLIVPVIRNAEEKSIAEIAADLQRLTRKALDGSLMLKETAGGTFTVSNVGPLNGSTGATPIILHPQTSIISLHKTKKMPVVDKEDQIVIRSIMKLSMSFDHRIADGAAAVGFTNRFAELIENPKLMLLELV</sequence>
<dbReference type="InterPro" id="IPR050743">
    <property type="entry name" value="2-oxoacid_DH_E2_comp"/>
</dbReference>
<dbReference type="PROSITE" id="PS50968">
    <property type="entry name" value="BIOTINYL_LIPOYL"/>
    <property type="match status" value="1"/>
</dbReference>
<dbReference type="InterPro" id="IPR000089">
    <property type="entry name" value="Biotin_lipoyl"/>
</dbReference>
<evidence type="ECO:0000313" key="10">
    <source>
        <dbReference type="Proteomes" id="UP000322139"/>
    </source>
</evidence>
<evidence type="ECO:0000259" key="8">
    <source>
        <dbReference type="PROSITE" id="PS51826"/>
    </source>
</evidence>
<comment type="similarity">
    <text evidence="2 6">Belongs to the 2-oxoacid dehydrogenase family.</text>
</comment>
<keyword evidence="4 6" id="KW-0450">Lipoyl</keyword>
<evidence type="ECO:0000313" key="9">
    <source>
        <dbReference type="EMBL" id="TYS47990.1"/>
    </source>
</evidence>
<dbReference type="GO" id="GO:0031405">
    <property type="term" value="F:lipoic acid binding"/>
    <property type="evidence" value="ECO:0007669"/>
    <property type="project" value="TreeGrafter"/>
</dbReference>
<dbReference type="SUPFAM" id="SSF52777">
    <property type="entry name" value="CoA-dependent acyltransferases"/>
    <property type="match status" value="1"/>
</dbReference>
<organism evidence="9 10">
    <name type="scientific">Bacillus infantis</name>
    <dbReference type="NCBI Taxonomy" id="324767"/>
    <lineage>
        <taxon>Bacteria</taxon>
        <taxon>Bacillati</taxon>
        <taxon>Bacillota</taxon>
        <taxon>Bacilli</taxon>
        <taxon>Bacillales</taxon>
        <taxon>Bacillaceae</taxon>
        <taxon>Bacillus</taxon>
    </lineage>
</organism>
<dbReference type="InterPro" id="IPR036625">
    <property type="entry name" value="E3-bd_dom_sf"/>
</dbReference>
<dbReference type="SUPFAM" id="SSF47005">
    <property type="entry name" value="Peripheral subunit-binding domain of 2-oxo acid dehydrogenase complex"/>
    <property type="match status" value="1"/>
</dbReference>
<dbReference type="Pfam" id="PF02817">
    <property type="entry name" value="E3_binding"/>
    <property type="match status" value="1"/>
</dbReference>
<comment type="cofactor">
    <cofactor evidence="1 6">
        <name>(R)-lipoate</name>
        <dbReference type="ChEBI" id="CHEBI:83088"/>
    </cofactor>
</comment>
<dbReference type="EC" id="2.3.1.-" evidence="6"/>
<evidence type="ECO:0000259" key="7">
    <source>
        <dbReference type="PROSITE" id="PS50968"/>
    </source>
</evidence>
<evidence type="ECO:0000256" key="1">
    <source>
        <dbReference type="ARBA" id="ARBA00001938"/>
    </source>
</evidence>
<dbReference type="Gene3D" id="4.10.320.10">
    <property type="entry name" value="E3-binding domain"/>
    <property type="match status" value="1"/>
</dbReference>
<evidence type="ECO:0000256" key="3">
    <source>
        <dbReference type="ARBA" id="ARBA00022679"/>
    </source>
</evidence>
<dbReference type="AlphaFoldDB" id="A0A5D4RBD3"/>
<dbReference type="FunFam" id="3.30.559.10:FF:000007">
    <property type="entry name" value="Dihydrolipoamide acetyltransferase component of pyruvate dehydrogenase complex"/>
    <property type="match status" value="1"/>
</dbReference>
<name>A0A5D4RBD3_9BACI</name>
<dbReference type="GO" id="GO:0016407">
    <property type="term" value="F:acetyltransferase activity"/>
    <property type="evidence" value="ECO:0007669"/>
    <property type="project" value="TreeGrafter"/>
</dbReference>
<dbReference type="Gene3D" id="2.40.50.100">
    <property type="match status" value="1"/>
</dbReference>
<dbReference type="PANTHER" id="PTHR43178:SF5">
    <property type="entry name" value="LIPOAMIDE ACYLTRANSFERASE COMPONENT OF BRANCHED-CHAIN ALPHA-KETO ACID DEHYDROGENASE COMPLEX, MITOCHONDRIAL"/>
    <property type="match status" value="1"/>
</dbReference>
<dbReference type="PANTHER" id="PTHR43178">
    <property type="entry name" value="DIHYDROLIPOAMIDE ACETYLTRANSFERASE COMPONENT OF PYRUVATE DEHYDROGENASE COMPLEX"/>
    <property type="match status" value="1"/>
</dbReference>
<dbReference type="InterPro" id="IPR011053">
    <property type="entry name" value="Single_hybrid_motif"/>
</dbReference>
<dbReference type="Gene3D" id="3.30.559.10">
    <property type="entry name" value="Chloramphenicol acetyltransferase-like domain"/>
    <property type="match status" value="1"/>
</dbReference>
<dbReference type="PROSITE" id="PS51826">
    <property type="entry name" value="PSBD"/>
    <property type="match status" value="1"/>
</dbReference>
<dbReference type="GO" id="GO:0005737">
    <property type="term" value="C:cytoplasm"/>
    <property type="evidence" value="ECO:0007669"/>
    <property type="project" value="TreeGrafter"/>
</dbReference>
<protein>
    <recommendedName>
        <fullName evidence="6">Dihydrolipoamide acetyltransferase component of pyruvate dehydrogenase complex</fullName>
        <ecNumber evidence="6">2.3.1.-</ecNumber>
    </recommendedName>
</protein>